<accession>A0A550C931</accession>
<evidence type="ECO:0000313" key="2">
    <source>
        <dbReference type="EMBL" id="TRM61303.1"/>
    </source>
</evidence>
<organism evidence="2 3">
    <name type="scientific">Schizophyllum amplum</name>
    <dbReference type="NCBI Taxonomy" id="97359"/>
    <lineage>
        <taxon>Eukaryota</taxon>
        <taxon>Fungi</taxon>
        <taxon>Dikarya</taxon>
        <taxon>Basidiomycota</taxon>
        <taxon>Agaricomycotina</taxon>
        <taxon>Agaricomycetes</taxon>
        <taxon>Agaricomycetidae</taxon>
        <taxon>Agaricales</taxon>
        <taxon>Schizophyllaceae</taxon>
        <taxon>Schizophyllum</taxon>
    </lineage>
</organism>
<dbReference type="AlphaFoldDB" id="A0A550C931"/>
<protein>
    <submittedName>
        <fullName evidence="2">Amidase signature domain-containing protein</fullName>
    </submittedName>
</protein>
<dbReference type="Gene3D" id="3.90.1300.10">
    <property type="entry name" value="Amidase signature (AS) domain"/>
    <property type="match status" value="1"/>
</dbReference>
<dbReference type="InterPro" id="IPR023631">
    <property type="entry name" value="Amidase_dom"/>
</dbReference>
<dbReference type="PANTHER" id="PTHR11895:SF83">
    <property type="entry name" value="AMIDASE"/>
    <property type="match status" value="1"/>
</dbReference>
<proteinExistence type="predicted"/>
<dbReference type="PANTHER" id="PTHR11895">
    <property type="entry name" value="TRANSAMIDASE"/>
    <property type="match status" value="1"/>
</dbReference>
<dbReference type="OrthoDB" id="1879366at2759"/>
<dbReference type="EMBL" id="VDMD01000017">
    <property type="protein sequence ID" value="TRM61303.1"/>
    <property type="molecule type" value="Genomic_DNA"/>
</dbReference>
<dbReference type="GO" id="GO:0003824">
    <property type="term" value="F:catalytic activity"/>
    <property type="evidence" value="ECO:0007669"/>
    <property type="project" value="InterPro"/>
</dbReference>
<name>A0A550C931_9AGAR</name>
<gene>
    <name evidence="2" type="ORF">BD626DRAFT_406089</name>
</gene>
<evidence type="ECO:0000313" key="3">
    <source>
        <dbReference type="Proteomes" id="UP000320762"/>
    </source>
</evidence>
<evidence type="ECO:0000259" key="1">
    <source>
        <dbReference type="Pfam" id="PF01425"/>
    </source>
</evidence>
<dbReference type="InterPro" id="IPR036928">
    <property type="entry name" value="AS_sf"/>
</dbReference>
<keyword evidence="3" id="KW-1185">Reference proteome</keyword>
<dbReference type="InterPro" id="IPR000120">
    <property type="entry name" value="Amidase"/>
</dbReference>
<dbReference type="Pfam" id="PF01425">
    <property type="entry name" value="Amidase"/>
    <property type="match status" value="1"/>
</dbReference>
<comment type="caution">
    <text evidence="2">The sequence shown here is derived from an EMBL/GenBank/DDBJ whole genome shotgun (WGS) entry which is preliminary data.</text>
</comment>
<dbReference type="SUPFAM" id="SSF75304">
    <property type="entry name" value="Amidase signature (AS) enzymes"/>
    <property type="match status" value="1"/>
</dbReference>
<feature type="domain" description="Amidase" evidence="1">
    <location>
        <begin position="92"/>
        <end position="524"/>
    </location>
</feature>
<reference evidence="2 3" key="1">
    <citation type="journal article" date="2019" name="New Phytol.">
        <title>Comparative genomics reveals unique wood-decay strategies and fruiting body development in the Schizophyllaceae.</title>
        <authorList>
            <person name="Almasi E."/>
            <person name="Sahu N."/>
            <person name="Krizsan K."/>
            <person name="Balint B."/>
            <person name="Kovacs G.M."/>
            <person name="Kiss B."/>
            <person name="Cseklye J."/>
            <person name="Drula E."/>
            <person name="Henrissat B."/>
            <person name="Nagy I."/>
            <person name="Chovatia M."/>
            <person name="Adam C."/>
            <person name="LaButti K."/>
            <person name="Lipzen A."/>
            <person name="Riley R."/>
            <person name="Grigoriev I.V."/>
            <person name="Nagy L.G."/>
        </authorList>
    </citation>
    <scope>NUCLEOTIDE SEQUENCE [LARGE SCALE GENOMIC DNA]</scope>
    <source>
        <strain evidence="2 3">NL-1724</strain>
    </source>
</reference>
<sequence length="545" mass="59240">MTDANVLLTRVVQVSKDDLRDASQRLGLAIKEEEEDDYLKLMGQFKQSLDAVMNVPDYLPPVDHERFPRHIIWTPTDTENELNGWACKVNITGRRGGALEGRTICLKDSICLADVPCRFGTDVITDFVPSVDATIVTRILEAGGIIVGKATCENMSHGAASDSSPGRPVQNPYARGFSASGSSSGCGALIGSGEVEMGMGGDQGGSVRLPAAFCGLVGLKPTIGLVPYTGILSSEASVDYTGPMTRTVLDNALLLEAVAGYDGIDDRQLGAPAPAFVPHYAHNVLASRRPELPLMGARIGVLQEGVDIPRLQPEVAKLFDMAVQRFVDLGAHVSQVSVPLHRDILPAMTVINKMGSSQTRTGRQCQRRALYLNEYFEKLLPWNEVKWDKAHPFVKNTSLCAEYAWAGAGAKYATAYGRAVNQVRRLKDEYDAALKGCDVLIMPTVPFTARRHADENGGPWHKHDHYAGIIANTSQFNGTGHPALTLPIGMAPPTEDVMLSRSDKDIRLPVGLQIVGKFWDEGTIYRVADAWERSAGDWRSIEAEM</sequence>
<dbReference type="Proteomes" id="UP000320762">
    <property type="component" value="Unassembled WGS sequence"/>
</dbReference>
<dbReference type="STRING" id="97359.A0A550C931"/>